<organism evidence="1 2">
    <name type="scientific">Clostridium luticellarii</name>
    <dbReference type="NCBI Taxonomy" id="1691940"/>
    <lineage>
        <taxon>Bacteria</taxon>
        <taxon>Bacillati</taxon>
        <taxon>Bacillota</taxon>
        <taxon>Clostridia</taxon>
        <taxon>Eubacteriales</taxon>
        <taxon>Clostridiaceae</taxon>
        <taxon>Clostridium</taxon>
    </lineage>
</organism>
<evidence type="ECO:0008006" key="3">
    <source>
        <dbReference type="Google" id="ProtNLM"/>
    </source>
</evidence>
<keyword evidence="2" id="KW-1185">Reference proteome</keyword>
<dbReference type="PANTHER" id="PTHR39450">
    <property type="entry name" value="MOLYBDOPTERIN OXIDOREDUCTASE, 4FE-4S CLUSTER-BINDING SUBUNIT"/>
    <property type="match status" value="1"/>
</dbReference>
<dbReference type="RefSeq" id="WP_106009601.1">
    <property type="nucleotide sequence ID" value="NZ_JALCQO010000015.1"/>
</dbReference>
<dbReference type="AlphaFoldDB" id="A0A2T0BMI3"/>
<comment type="caution">
    <text evidence="1">The sequence shown here is derived from an EMBL/GenBank/DDBJ whole genome shotgun (WGS) entry which is preliminary data.</text>
</comment>
<dbReference type="InterPro" id="IPR012460">
    <property type="entry name" value="DUF1667"/>
</dbReference>
<dbReference type="OrthoDB" id="9811531at2"/>
<dbReference type="EMBL" id="PVXP01000026">
    <property type="protein sequence ID" value="PRR85022.1"/>
    <property type="molecule type" value="Genomic_DNA"/>
</dbReference>
<dbReference type="SUPFAM" id="SSF160148">
    <property type="entry name" value="CPE0013-like"/>
    <property type="match status" value="1"/>
</dbReference>
<protein>
    <recommendedName>
        <fullName evidence="3">4Fe-4S Mo/W bis-MGD-type domain-containing protein</fullName>
    </recommendedName>
</protein>
<gene>
    <name evidence="1" type="ORF">CLLU_20100</name>
</gene>
<accession>A0A2T0BMI3</accession>
<dbReference type="PANTHER" id="PTHR39450:SF1">
    <property type="entry name" value="DUF1667 DOMAIN-CONTAINING PROTEIN"/>
    <property type="match status" value="1"/>
</dbReference>
<name>A0A2T0BMI3_9CLOT</name>
<dbReference type="InterPro" id="IPR036593">
    <property type="entry name" value="CPE0013-like_sf"/>
</dbReference>
<evidence type="ECO:0000313" key="2">
    <source>
        <dbReference type="Proteomes" id="UP000237798"/>
    </source>
</evidence>
<proteinExistence type="predicted"/>
<dbReference type="Pfam" id="PF07892">
    <property type="entry name" value="DUF1667"/>
    <property type="match status" value="1"/>
</dbReference>
<dbReference type="Gene3D" id="3.10.530.10">
    <property type="entry name" value="CPE0013-like"/>
    <property type="match status" value="1"/>
</dbReference>
<evidence type="ECO:0000313" key="1">
    <source>
        <dbReference type="EMBL" id="PRR85022.1"/>
    </source>
</evidence>
<sequence>MKRDLTCIVCPNSCEITIDYDDRNIISVNGATCKRGEKYARQEIQDPRRTIATLVKVKNGEELLVSVRTKDPIPKDRIFDVEKEIKKVELEAPVEMHQIVVKNILNLGSDIITTKRVEKL</sequence>
<dbReference type="Proteomes" id="UP000237798">
    <property type="component" value="Unassembled WGS sequence"/>
</dbReference>
<reference evidence="1 2" key="1">
    <citation type="submission" date="2018-03" db="EMBL/GenBank/DDBJ databases">
        <title>Genome sequence of Clostridium luticellarii DSM 29923.</title>
        <authorList>
            <person name="Poehlein A."/>
            <person name="Daniel R."/>
        </authorList>
    </citation>
    <scope>NUCLEOTIDE SEQUENCE [LARGE SCALE GENOMIC DNA]</scope>
    <source>
        <strain evidence="1 2">DSM 29923</strain>
    </source>
</reference>